<name>X1KPJ3_9ZZZZ</name>
<gene>
    <name evidence="1" type="ORF">S06H3_06901</name>
</gene>
<organism evidence="1">
    <name type="scientific">marine sediment metagenome</name>
    <dbReference type="NCBI Taxonomy" id="412755"/>
    <lineage>
        <taxon>unclassified sequences</taxon>
        <taxon>metagenomes</taxon>
        <taxon>ecological metagenomes</taxon>
    </lineage>
</organism>
<proteinExistence type="predicted"/>
<reference evidence="1" key="1">
    <citation type="journal article" date="2014" name="Front. Microbiol.">
        <title>High frequency of phylogenetically diverse reductive dehalogenase-homologous genes in deep subseafloor sedimentary metagenomes.</title>
        <authorList>
            <person name="Kawai M."/>
            <person name="Futagami T."/>
            <person name="Toyoda A."/>
            <person name="Takaki Y."/>
            <person name="Nishi S."/>
            <person name="Hori S."/>
            <person name="Arai W."/>
            <person name="Tsubouchi T."/>
            <person name="Morono Y."/>
            <person name="Uchiyama I."/>
            <person name="Ito T."/>
            <person name="Fujiyama A."/>
            <person name="Inagaki F."/>
            <person name="Takami H."/>
        </authorList>
    </citation>
    <scope>NUCLEOTIDE SEQUENCE</scope>
    <source>
        <strain evidence="1">Expedition CK06-06</strain>
    </source>
</reference>
<dbReference type="AlphaFoldDB" id="X1KPJ3"/>
<feature type="non-terminal residue" evidence="1">
    <location>
        <position position="1"/>
    </location>
</feature>
<dbReference type="EMBL" id="BARV01002734">
    <property type="protein sequence ID" value="GAH95540.1"/>
    <property type="molecule type" value="Genomic_DNA"/>
</dbReference>
<evidence type="ECO:0000313" key="1">
    <source>
        <dbReference type="EMBL" id="GAH95540.1"/>
    </source>
</evidence>
<protein>
    <submittedName>
        <fullName evidence="1">Uncharacterized protein</fullName>
    </submittedName>
</protein>
<comment type="caution">
    <text evidence="1">The sequence shown here is derived from an EMBL/GenBank/DDBJ whole genome shotgun (WGS) entry which is preliminary data.</text>
</comment>
<sequence>AQPRGNRVGLSDGLEQKYLCNILINRDFQINSHLKG</sequence>
<accession>X1KPJ3</accession>